<feature type="transmembrane region" description="Helical" evidence="6">
    <location>
        <begin position="158"/>
        <end position="174"/>
    </location>
</feature>
<feature type="transmembrane region" description="Helical" evidence="6">
    <location>
        <begin position="180"/>
        <end position="199"/>
    </location>
</feature>
<evidence type="ECO:0000256" key="4">
    <source>
        <dbReference type="ARBA" id="ARBA00022989"/>
    </source>
</evidence>
<organism evidence="7 8">
    <name type="scientific">Qipengyuania soli</name>
    <dbReference type="NCBI Taxonomy" id="2782568"/>
    <lineage>
        <taxon>Bacteria</taxon>
        <taxon>Pseudomonadati</taxon>
        <taxon>Pseudomonadota</taxon>
        <taxon>Alphaproteobacteria</taxon>
        <taxon>Sphingomonadales</taxon>
        <taxon>Erythrobacteraceae</taxon>
        <taxon>Qipengyuania</taxon>
    </lineage>
</organism>
<comment type="subcellular location">
    <subcellularLocation>
        <location evidence="1">Cell membrane</location>
        <topology evidence="1">Multi-pass membrane protein</topology>
    </subcellularLocation>
</comment>
<evidence type="ECO:0000313" key="7">
    <source>
        <dbReference type="EMBL" id="QPD00300.1"/>
    </source>
</evidence>
<protein>
    <submittedName>
        <fullName evidence="7">Oligosaccharide flippase family protein</fullName>
    </submittedName>
</protein>
<proteinExistence type="predicted"/>
<evidence type="ECO:0000256" key="3">
    <source>
        <dbReference type="ARBA" id="ARBA00022692"/>
    </source>
</evidence>
<dbReference type="Proteomes" id="UP000594459">
    <property type="component" value="Chromosome"/>
</dbReference>
<dbReference type="GO" id="GO:0005886">
    <property type="term" value="C:plasma membrane"/>
    <property type="evidence" value="ECO:0007669"/>
    <property type="project" value="UniProtKB-SubCell"/>
</dbReference>
<reference evidence="7 8" key="1">
    <citation type="submission" date="2020-11" db="EMBL/GenBank/DDBJ databases">
        <title>The genome sequence of Erythrobacter sp. 6D36.</title>
        <authorList>
            <person name="Liu Y."/>
        </authorList>
    </citation>
    <scope>NUCLEOTIDE SEQUENCE [LARGE SCALE GENOMIC DNA]</scope>
    <source>
        <strain evidence="7 8">6D36</strain>
    </source>
</reference>
<dbReference type="InterPro" id="IPR002797">
    <property type="entry name" value="Polysacc_synth"/>
</dbReference>
<evidence type="ECO:0000256" key="2">
    <source>
        <dbReference type="ARBA" id="ARBA00022475"/>
    </source>
</evidence>
<dbReference type="RefSeq" id="WP_200984092.1">
    <property type="nucleotide sequence ID" value="NZ_CP064654.1"/>
</dbReference>
<evidence type="ECO:0000256" key="5">
    <source>
        <dbReference type="ARBA" id="ARBA00023136"/>
    </source>
</evidence>
<dbReference type="InterPro" id="IPR050833">
    <property type="entry name" value="Poly_Biosynth_Transport"/>
</dbReference>
<dbReference type="KEGG" id="qso:IRL76_07215"/>
<keyword evidence="2" id="KW-1003">Cell membrane</keyword>
<evidence type="ECO:0000256" key="6">
    <source>
        <dbReference type="SAM" id="Phobius"/>
    </source>
</evidence>
<evidence type="ECO:0000313" key="8">
    <source>
        <dbReference type="Proteomes" id="UP000594459"/>
    </source>
</evidence>
<dbReference type="EMBL" id="CP064654">
    <property type="protein sequence ID" value="QPD00300.1"/>
    <property type="molecule type" value="Genomic_DNA"/>
</dbReference>
<feature type="transmembrane region" description="Helical" evidence="6">
    <location>
        <begin position="94"/>
        <end position="113"/>
    </location>
</feature>
<evidence type="ECO:0000256" key="1">
    <source>
        <dbReference type="ARBA" id="ARBA00004651"/>
    </source>
</evidence>
<dbReference type="Pfam" id="PF01943">
    <property type="entry name" value="Polysacc_synt"/>
    <property type="match status" value="1"/>
</dbReference>
<dbReference type="AlphaFoldDB" id="A0A7S8F6W0"/>
<feature type="transmembrane region" description="Helical" evidence="6">
    <location>
        <begin position="373"/>
        <end position="402"/>
    </location>
</feature>
<feature type="transmembrane region" description="Helical" evidence="6">
    <location>
        <begin position="21"/>
        <end position="40"/>
    </location>
</feature>
<feature type="transmembrane region" description="Helical" evidence="6">
    <location>
        <begin position="46"/>
        <end position="65"/>
    </location>
</feature>
<name>A0A7S8F6W0_9SPHN</name>
<feature type="transmembrane region" description="Helical" evidence="6">
    <location>
        <begin position="304"/>
        <end position="324"/>
    </location>
</feature>
<keyword evidence="5 6" id="KW-0472">Membrane</keyword>
<dbReference type="PANTHER" id="PTHR30250">
    <property type="entry name" value="PST FAMILY PREDICTED COLANIC ACID TRANSPORTER"/>
    <property type="match status" value="1"/>
</dbReference>
<gene>
    <name evidence="7" type="ORF">IRL76_07215</name>
</gene>
<sequence>MARDTRNQLYSFIREGAAVGLLRAGAVLAMLAFVACTSNWLSAADFGVLALLVSFTTLAAGFGGFGQAEMIIRSVAHRRVDGDEAPEIAVPNEVIGLVTWVSTIFGLAIAVYLEFAGYPGIVCIAALLMTIGLSVMTALTGAARISNRYALAMAPREIVWRAVAIFALGSLAALGRRPEVGAAAILVGSSIILCALWQARRLQVRWSSLLKPSTDALQKSYLVSSGTIAVSMLALVAMNTVDVIVVGERISADAAAAYFPANRLALLASFASMPIQLVVEQRFAAELATNDRMAMQRTANQATLLHFILCLSLGICVVGGFPFYEGLFPTADLLTLKLLAILVAGTILSSLLGMSGSILVMAGHQDVFAKTTIIAAICATALLLVAASAGNLLIIAAVFAGVELARKAVLAVHAYRLTGILPIARLRL</sequence>
<feature type="transmembrane region" description="Helical" evidence="6">
    <location>
        <begin position="336"/>
        <end position="361"/>
    </location>
</feature>
<keyword evidence="8" id="KW-1185">Reference proteome</keyword>
<keyword evidence="3 6" id="KW-0812">Transmembrane</keyword>
<feature type="transmembrane region" description="Helical" evidence="6">
    <location>
        <begin position="119"/>
        <end position="146"/>
    </location>
</feature>
<keyword evidence="4 6" id="KW-1133">Transmembrane helix</keyword>
<accession>A0A7S8F6W0</accession>
<dbReference type="PANTHER" id="PTHR30250:SF11">
    <property type="entry name" value="O-ANTIGEN TRANSPORTER-RELATED"/>
    <property type="match status" value="1"/>
</dbReference>